<dbReference type="AlphaFoldDB" id="A0A3M2RD84"/>
<evidence type="ECO:0000313" key="2">
    <source>
        <dbReference type="Proteomes" id="UP000277212"/>
    </source>
</evidence>
<dbReference type="EMBL" id="NKUJ01000545">
    <property type="protein sequence ID" value="RMJ03273.1"/>
    <property type="molecule type" value="Genomic_DNA"/>
</dbReference>
<comment type="caution">
    <text evidence="1">The sequence shown here is derived from an EMBL/GenBank/DDBJ whole genome shotgun (WGS) entry which is preliminary data.</text>
</comment>
<organism evidence="1 2">
    <name type="scientific">Fusarium kuroshium</name>
    <dbReference type="NCBI Taxonomy" id="2010991"/>
    <lineage>
        <taxon>Eukaryota</taxon>
        <taxon>Fungi</taxon>
        <taxon>Dikarya</taxon>
        <taxon>Ascomycota</taxon>
        <taxon>Pezizomycotina</taxon>
        <taxon>Sordariomycetes</taxon>
        <taxon>Hypocreomycetidae</taxon>
        <taxon>Hypocreales</taxon>
        <taxon>Nectriaceae</taxon>
        <taxon>Fusarium</taxon>
        <taxon>Fusarium solani species complex</taxon>
    </lineage>
</organism>
<reference evidence="1 2" key="1">
    <citation type="submission" date="2017-06" db="EMBL/GenBank/DDBJ databases">
        <title>Comparative genomic analysis of Ambrosia Fusariam Clade fungi.</title>
        <authorList>
            <person name="Stajich J.E."/>
            <person name="Carrillo J."/>
            <person name="Kijimoto T."/>
            <person name="Eskalen A."/>
            <person name="O'Donnell K."/>
            <person name="Kasson M."/>
        </authorList>
    </citation>
    <scope>NUCLEOTIDE SEQUENCE [LARGE SCALE GENOMIC DNA]</scope>
    <source>
        <strain evidence="1">UCR3666</strain>
    </source>
</reference>
<evidence type="ECO:0000313" key="1">
    <source>
        <dbReference type="EMBL" id="RMJ03273.1"/>
    </source>
</evidence>
<name>A0A3M2RD84_9HYPO</name>
<proteinExistence type="predicted"/>
<gene>
    <name evidence="1" type="ORF">CDV36_015204</name>
</gene>
<dbReference type="Proteomes" id="UP000277212">
    <property type="component" value="Unassembled WGS sequence"/>
</dbReference>
<accession>A0A3M2RD84</accession>
<sequence length="85" mass="9807">MHFQNLSETNNYIAEISRYSSFTSTMGALTGEQRHYGHFLFRSTITMYIDDQQKRIGKIRQEEEVAELGAGYMLLTRCQPTGSSY</sequence>
<protein>
    <submittedName>
        <fullName evidence="1">Uncharacterized protein</fullName>
    </submittedName>
</protein>
<keyword evidence="2" id="KW-1185">Reference proteome</keyword>